<feature type="chain" id="PRO_5038502336" evidence="2">
    <location>
        <begin position="22"/>
        <end position="415"/>
    </location>
</feature>
<dbReference type="SUPFAM" id="SSF56574">
    <property type="entry name" value="Serpins"/>
    <property type="match status" value="1"/>
</dbReference>
<feature type="signal peptide" evidence="2">
    <location>
        <begin position="1"/>
        <end position="21"/>
    </location>
</feature>
<dbReference type="Gene3D" id="3.30.497.10">
    <property type="entry name" value="Antithrombin, subunit I, domain 2"/>
    <property type="match status" value="1"/>
</dbReference>
<dbReference type="InterPro" id="IPR036186">
    <property type="entry name" value="Serpin_sf"/>
</dbReference>
<dbReference type="InterPro" id="IPR042178">
    <property type="entry name" value="Serpin_sf_1"/>
</dbReference>
<dbReference type="InterPro" id="IPR000215">
    <property type="entry name" value="Serpin_fam"/>
</dbReference>
<protein>
    <submittedName>
        <fullName evidence="4">Serpin B</fullName>
    </submittedName>
</protein>
<dbReference type="EMBL" id="FQYT01000017">
    <property type="protein sequence ID" value="SHJ31649.1"/>
    <property type="molecule type" value="Genomic_DNA"/>
</dbReference>
<evidence type="ECO:0000313" key="4">
    <source>
        <dbReference type="EMBL" id="SHJ31649.1"/>
    </source>
</evidence>
<keyword evidence="5" id="KW-1185">Reference proteome</keyword>
<dbReference type="STRING" id="1122934.SAMN02745691_01738"/>
<dbReference type="PANTHER" id="PTHR11461">
    <property type="entry name" value="SERINE PROTEASE INHIBITOR, SERPIN"/>
    <property type="match status" value="1"/>
</dbReference>
<organism evidence="4 5">
    <name type="scientific">Parasporobacterium paucivorans DSM 15970</name>
    <dbReference type="NCBI Taxonomy" id="1122934"/>
    <lineage>
        <taxon>Bacteria</taxon>
        <taxon>Bacillati</taxon>
        <taxon>Bacillota</taxon>
        <taxon>Clostridia</taxon>
        <taxon>Lachnospirales</taxon>
        <taxon>Lachnospiraceae</taxon>
        <taxon>Parasporobacterium</taxon>
    </lineage>
</organism>
<dbReference type="GO" id="GO:0005615">
    <property type="term" value="C:extracellular space"/>
    <property type="evidence" value="ECO:0007669"/>
    <property type="project" value="InterPro"/>
</dbReference>
<gene>
    <name evidence="4" type="ORF">SAMN02745691_01738</name>
</gene>
<dbReference type="InterPro" id="IPR023795">
    <property type="entry name" value="Serpin_CS"/>
</dbReference>
<accession>A0A1M6IB07</accession>
<dbReference type="Pfam" id="PF00079">
    <property type="entry name" value="Serpin"/>
    <property type="match status" value="1"/>
</dbReference>
<dbReference type="InterPro" id="IPR023796">
    <property type="entry name" value="Serpin_dom"/>
</dbReference>
<dbReference type="PANTHER" id="PTHR11461:SF211">
    <property type="entry name" value="GH10112P-RELATED"/>
    <property type="match status" value="1"/>
</dbReference>
<dbReference type="PROSITE" id="PS00284">
    <property type="entry name" value="SERPIN"/>
    <property type="match status" value="1"/>
</dbReference>
<evidence type="ECO:0000256" key="2">
    <source>
        <dbReference type="SAM" id="SignalP"/>
    </source>
</evidence>
<dbReference type="Proteomes" id="UP000184342">
    <property type="component" value="Unassembled WGS sequence"/>
</dbReference>
<dbReference type="AlphaFoldDB" id="A0A1M6IB07"/>
<evidence type="ECO:0000313" key="5">
    <source>
        <dbReference type="Proteomes" id="UP000184342"/>
    </source>
</evidence>
<dbReference type="CDD" id="cd19589">
    <property type="entry name" value="serpin_tengpin-like"/>
    <property type="match status" value="1"/>
</dbReference>
<comment type="similarity">
    <text evidence="1">Belongs to the serpin family.</text>
</comment>
<dbReference type="Gene3D" id="2.30.39.10">
    <property type="entry name" value="Alpha-1-antitrypsin, domain 1"/>
    <property type="match status" value="1"/>
</dbReference>
<dbReference type="GO" id="GO:0004867">
    <property type="term" value="F:serine-type endopeptidase inhibitor activity"/>
    <property type="evidence" value="ECO:0007669"/>
    <property type="project" value="InterPro"/>
</dbReference>
<sequence>MRWYRILCIVILAAMTLNLTACRPQPEAADLTEGLSARAVAGKAVDEEFIKNTSDFSVELFKRTVEDRENSLISPISVLLALAMTANGAEDETLAQMEKVLGGTIPQDDLNEYLYTYTQSLSDKEDASLHIADSIWFRDTQDLVVEPDFLQKNADYYGAAAYRAPFDESTIKDINSWVSKNTNGMIEEILDEINGSAVMFLINAIAFEAQWENVYHKEDIAEGDFTDIEGNTVSVDFMYSDESIYLEGADATGFVKRYAGGKYSFMALLPDEGVDINKYIESLSGEALQKILGGAQDSIVGAAVPKFSCEYTVKMNEALKNMGMEEAFNPDLAKFGRMGSSSFGNIYIQEVLHKTFITVDELGTKAGAVTKVEMGVTGTSEKKYVILDRPFIYAILDNDTNLPVFMGTVVSPEWE</sequence>
<evidence type="ECO:0000259" key="3">
    <source>
        <dbReference type="SMART" id="SM00093"/>
    </source>
</evidence>
<proteinExistence type="inferred from homology"/>
<reference evidence="4 5" key="1">
    <citation type="submission" date="2016-11" db="EMBL/GenBank/DDBJ databases">
        <authorList>
            <person name="Jaros S."/>
            <person name="Januszkiewicz K."/>
            <person name="Wedrychowicz H."/>
        </authorList>
    </citation>
    <scope>NUCLEOTIDE SEQUENCE [LARGE SCALE GENOMIC DNA]</scope>
    <source>
        <strain evidence="4 5">DSM 15970</strain>
    </source>
</reference>
<dbReference type="InterPro" id="IPR042185">
    <property type="entry name" value="Serpin_sf_2"/>
</dbReference>
<evidence type="ECO:0000256" key="1">
    <source>
        <dbReference type="RuleBase" id="RU000411"/>
    </source>
</evidence>
<keyword evidence="2" id="KW-0732">Signal</keyword>
<name>A0A1M6IB07_9FIRM</name>
<feature type="domain" description="Serpin" evidence="3">
    <location>
        <begin position="58"/>
        <end position="412"/>
    </location>
</feature>
<dbReference type="SMART" id="SM00093">
    <property type="entry name" value="SERPIN"/>
    <property type="match status" value="1"/>
</dbReference>
<dbReference type="OrthoDB" id="9764871at2"/>